<proteinExistence type="predicted"/>
<dbReference type="InterPro" id="IPR036259">
    <property type="entry name" value="MFS_trans_sf"/>
</dbReference>
<keyword evidence="5 8" id="KW-0472">Membrane</keyword>
<comment type="caution">
    <text evidence="10">The sequence shown here is derived from an EMBL/GenBank/DDBJ whole genome shotgun (WGS) entry which is preliminary data.</text>
</comment>
<keyword evidence="6" id="KW-0325">Glycoprotein</keyword>
<dbReference type="Proteomes" id="UP000736672">
    <property type="component" value="Unassembled WGS sequence"/>
</dbReference>
<feature type="transmembrane region" description="Helical" evidence="8">
    <location>
        <begin position="329"/>
        <end position="349"/>
    </location>
</feature>
<gene>
    <name evidence="10" type="ORF">B0J15DRAFT_550001</name>
</gene>
<keyword evidence="3 8" id="KW-0812">Transmembrane</keyword>
<evidence type="ECO:0000256" key="3">
    <source>
        <dbReference type="ARBA" id="ARBA00022692"/>
    </source>
</evidence>
<name>A0A9P9HA17_FUSSL</name>
<feature type="transmembrane region" description="Helical" evidence="8">
    <location>
        <begin position="296"/>
        <end position="317"/>
    </location>
</feature>
<dbReference type="PROSITE" id="PS50850">
    <property type="entry name" value="MFS"/>
    <property type="match status" value="1"/>
</dbReference>
<organism evidence="10 11">
    <name type="scientific">Fusarium solani</name>
    <name type="common">Filamentous fungus</name>
    <dbReference type="NCBI Taxonomy" id="169388"/>
    <lineage>
        <taxon>Eukaryota</taxon>
        <taxon>Fungi</taxon>
        <taxon>Dikarya</taxon>
        <taxon>Ascomycota</taxon>
        <taxon>Pezizomycotina</taxon>
        <taxon>Sordariomycetes</taxon>
        <taxon>Hypocreomycetidae</taxon>
        <taxon>Hypocreales</taxon>
        <taxon>Nectriaceae</taxon>
        <taxon>Fusarium</taxon>
        <taxon>Fusarium solani species complex</taxon>
    </lineage>
</organism>
<dbReference type="AlphaFoldDB" id="A0A9P9HA17"/>
<keyword evidence="11" id="KW-1185">Reference proteome</keyword>
<dbReference type="InterPro" id="IPR020846">
    <property type="entry name" value="MFS_dom"/>
</dbReference>
<sequence>MTAEQNPRQSSDEKHTYASQGTIGIDGESGDSSNSFWSKEEEAALLRKVDWLILPILVFGFSTLTLNRSNIAFSLNNGFLQDVGITQNDFNVGQQLLSAGIVIFENHAQIPSNMILYRVGPATWIGFQIIAWSLVGTFQALQTGLGAFIATRLLLGICESGFIPAGLYLMTNWYKTFETGKRFSIYFAGSMAAAALGGLIAFGVIGNLHGHGGLSGWRWLFIIEGLMSFCSGVLFILFIPRSPTDPVSIFGWRYFDERESQILRQRIILDDPTKGVRVGSNVTWGELRRVLTNWRLLPHVITTIAAICPAQGLGTYSPSLVAGMGFSNLSAIAMMTVPPWVLLIGNLSCGFISDKLKSRGPVVLVALICNLAFMIANRSMIHSQDGIARFCLLAVGNFFSTSWLLISMPFTGVDPVHGSWLSMNCISEAERSVTMAIHIMGANVAGIVGAQIFRSDDSPPFYPRGWTVILSLVATAVAATLVSNLQYLILNRTGRRPEGSKWKL</sequence>
<evidence type="ECO:0000259" key="9">
    <source>
        <dbReference type="PROSITE" id="PS50850"/>
    </source>
</evidence>
<dbReference type="Pfam" id="PF07690">
    <property type="entry name" value="MFS_1"/>
    <property type="match status" value="1"/>
</dbReference>
<feature type="transmembrane region" description="Helical" evidence="8">
    <location>
        <begin position="115"/>
        <end position="135"/>
    </location>
</feature>
<feature type="transmembrane region" description="Helical" evidence="8">
    <location>
        <begin position="183"/>
        <end position="205"/>
    </location>
</feature>
<dbReference type="Gene3D" id="1.20.1250.20">
    <property type="entry name" value="MFS general substrate transporter like domains"/>
    <property type="match status" value="1"/>
</dbReference>
<dbReference type="PANTHER" id="PTHR43791">
    <property type="entry name" value="PERMEASE-RELATED"/>
    <property type="match status" value="1"/>
</dbReference>
<feature type="transmembrane region" description="Helical" evidence="8">
    <location>
        <begin position="387"/>
        <end position="412"/>
    </location>
</feature>
<feature type="transmembrane region" description="Helical" evidence="8">
    <location>
        <begin position="147"/>
        <end position="171"/>
    </location>
</feature>
<feature type="transmembrane region" description="Helical" evidence="8">
    <location>
        <begin position="217"/>
        <end position="239"/>
    </location>
</feature>
<accession>A0A9P9HA17</accession>
<protein>
    <submittedName>
        <fullName evidence="10">Major facilitator superfamily domain-containing protein</fullName>
    </submittedName>
</protein>
<dbReference type="EMBL" id="JAGTJS010000011">
    <property type="protein sequence ID" value="KAH7253277.1"/>
    <property type="molecule type" value="Genomic_DNA"/>
</dbReference>
<evidence type="ECO:0000313" key="10">
    <source>
        <dbReference type="EMBL" id="KAH7253277.1"/>
    </source>
</evidence>
<dbReference type="InterPro" id="IPR011701">
    <property type="entry name" value="MFS"/>
</dbReference>
<dbReference type="SUPFAM" id="SSF103473">
    <property type="entry name" value="MFS general substrate transporter"/>
    <property type="match status" value="1"/>
</dbReference>
<feature type="transmembrane region" description="Helical" evidence="8">
    <location>
        <begin position="433"/>
        <end position="453"/>
    </location>
</feature>
<keyword evidence="2" id="KW-0813">Transport</keyword>
<dbReference type="PANTHER" id="PTHR43791:SF32">
    <property type="entry name" value="MAJOR FACILITATOR SUPERFAMILY (MFS) PROFILE DOMAIN-CONTAINING PROTEIN"/>
    <property type="match status" value="1"/>
</dbReference>
<dbReference type="OrthoDB" id="2985014at2759"/>
<evidence type="ECO:0000256" key="8">
    <source>
        <dbReference type="SAM" id="Phobius"/>
    </source>
</evidence>
<dbReference type="GO" id="GO:0016020">
    <property type="term" value="C:membrane"/>
    <property type="evidence" value="ECO:0007669"/>
    <property type="project" value="UniProtKB-SubCell"/>
</dbReference>
<comment type="subcellular location">
    <subcellularLocation>
        <location evidence="1">Membrane</location>
        <topology evidence="1">Multi-pass membrane protein</topology>
    </subcellularLocation>
</comment>
<evidence type="ECO:0000256" key="4">
    <source>
        <dbReference type="ARBA" id="ARBA00022989"/>
    </source>
</evidence>
<reference evidence="10" key="1">
    <citation type="journal article" date="2021" name="Nat. Commun.">
        <title>Genetic determinants of endophytism in the Arabidopsis root mycobiome.</title>
        <authorList>
            <person name="Mesny F."/>
            <person name="Miyauchi S."/>
            <person name="Thiergart T."/>
            <person name="Pickel B."/>
            <person name="Atanasova L."/>
            <person name="Karlsson M."/>
            <person name="Huettel B."/>
            <person name="Barry K.W."/>
            <person name="Haridas S."/>
            <person name="Chen C."/>
            <person name="Bauer D."/>
            <person name="Andreopoulos W."/>
            <person name="Pangilinan J."/>
            <person name="LaButti K."/>
            <person name="Riley R."/>
            <person name="Lipzen A."/>
            <person name="Clum A."/>
            <person name="Drula E."/>
            <person name="Henrissat B."/>
            <person name="Kohler A."/>
            <person name="Grigoriev I.V."/>
            <person name="Martin F.M."/>
            <person name="Hacquard S."/>
        </authorList>
    </citation>
    <scope>NUCLEOTIDE SEQUENCE</scope>
    <source>
        <strain evidence="10">FSSC 5 MPI-SDFR-AT-0091</strain>
    </source>
</reference>
<evidence type="ECO:0000313" key="11">
    <source>
        <dbReference type="Proteomes" id="UP000736672"/>
    </source>
</evidence>
<evidence type="ECO:0000256" key="1">
    <source>
        <dbReference type="ARBA" id="ARBA00004141"/>
    </source>
</evidence>
<feature type="transmembrane region" description="Helical" evidence="8">
    <location>
        <begin position="465"/>
        <end position="490"/>
    </location>
</feature>
<dbReference type="GO" id="GO:0022857">
    <property type="term" value="F:transmembrane transporter activity"/>
    <property type="evidence" value="ECO:0007669"/>
    <property type="project" value="InterPro"/>
</dbReference>
<evidence type="ECO:0000256" key="7">
    <source>
        <dbReference type="SAM" id="MobiDB-lite"/>
    </source>
</evidence>
<evidence type="ECO:0000256" key="6">
    <source>
        <dbReference type="ARBA" id="ARBA00023180"/>
    </source>
</evidence>
<feature type="region of interest" description="Disordered" evidence="7">
    <location>
        <begin position="1"/>
        <end position="35"/>
    </location>
</feature>
<feature type="transmembrane region" description="Helical" evidence="8">
    <location>
        <begin position="361"/>
        <end position="381"/>
    </location>
</feature>
<feature type="domain" description="Major facilitator superfamily (MFS) profile" evidence="9">
    <location>
        <begin position="53"/>
        <end position="494"/>
    </location>
</feature>
<evidence type="ECO:0000256" key="2">
    <source>
        <dbReference type="ARBA" id="ARBA00022448"/>
    </source>
</evidence>
<evidence type="ECO:0000256" key="5">
    <source>
        <dbReference type="ARBA" id="ARBA00023136"/>
    </source>
</evidence>
<keyword evidence="4 8" id="KW-1133">Transmembrane helix</keyword>